<keyword evidence="1" id="KW-0472">Membrane</keyword>
<evidence type="ECO:0000313" key="2">
    <source>
        <dbReference type="EMBL" id="APH71292.1"/>
    </source>
</evidence>
<gene>
    <name evidence="2" type="ORF">BSQ44_07805</name>
</gene>
<reference evidence="3" key="1">
    <citation type="submission" date="2016-11" db="EMBL/GenBank/DDBJ databases">
        <title>Mesorhizobium oceanicum sp. nov., isolated from deep seawater in South China Sea.</title>
        <authorList>
            <person name="Fu G.-Y."/>
        </authorList>
    </citation>
    <scope>NUCLEOTIDE SEQUENCE [LARGE SCALE GENOMIC DNA]</scope>
    <source>
        <strain evidence="3">B7</strain>
    </source>
</reference>
<dbReference type="EMBL" id="CP018171">
    <property type="protein sequence ID" value="APH71292.1"/>
    <property type="molecule type" value="Genomic_DNA"/>
</dbReference>
<dbReference type="RefSeq" id="WP_072602787.1">
    <property type="nucleotide sequence ID" value="NZ_CP018171.1"/>
</dbReference>
<evidence type="ECO:0000256" key="1">
    <source>
        <dbReference type="SAM" id="Phobius"/>
    </source>
</evidence>
<evidence type="ECO:0000313" key="3">
    <source>
        <dbReference type="Proteomes" id="UP000182840"/>
    </source>
</evidence>
<sequence>MREHDPDNRGARDASAILPFLGVVLLFPPLVYIFTAPVTVGGIPLIVVYVFGVWAAIILVAFLVSRRLEPDASEAARLPGPPETR</sequence>
<keyword evidence="3" id="KW-1185">Reference proteome</keyword>
<feature type="transmembrane region" description="Helical" evidence="1">
    <location>
        <begin position="41"/>
        <end position="64"/>
    </location>
</feature>
<proteinExistence type="predicted"/>
<protein>
    <submittedName>
        <fullName evidence="2">Uncharacterized protein</fullName>
    </submittedName>
</protein>
<dbReference type="AlphaFoldDB" id="A0A1L3SPS6"/>
<keyword evidence="1" id="KW-1133">Transmembrane helix</keyword>
<dbReference type="KEGG" id="meso:BSQ44_07805"/>
<organism evidence="2 3">
    <name type="scientific">Aquibium oceanicum</name>
    <dbReference type="NCBI Taxonomy" id="1670800"/>
    <lineage>
        <taxon>Bacteria</taxon>
        <taxon>Pseudomonadati</taxon>
        <taxon>Pseudomonadota</taxon>
        <taxon>Alphaproteobacteria</taxon>
        <taxon>Hyphomicrobiales</taxon>
        <taxon>Phyllobacteriaceae</taxon>
        <taxon>Aquibium</taxon>
    </lineage>
</organism>
<accession>A0A1L3SPS6</accession>
<dbReference type="STRING" id="1670800.BSQ44_07805"/>
<dbReference type="Proteomes" id="UP000182840">
    <property type="component" value="Chromosome"/>
</dbReference>
<keyword evidence="1" id="KW-0812">Transmembrane</keyword>
<name>A0A1L3SPS6_9HYPH</name>
<feature type="transmembrane region" description="Helical" evidence="1">
    <location>
        <begin position="16"/>
        <end position="35"/>
    </location>
</feature>